<dbReference type="AlphaFoldDB" id="A0AAD4L0D2"/>
<dbReference type="InterPro" id="IPR035398">
    <property type="entry name" value="Bac_rhamnosid_C"/>
</dbReference>
<comment type="caution">
    <text evidence="3">The sequence shown here is derived from an EMBL/GenBank/DDBJ whole genome shotgun (WGS) entry which is preliminary data.</text>
</comment>
<accession>A0AAD4L0D2</accession>
<dbReference type="InterPro" id="IPR008928">
    <property type="entry name" value="6-hairpin_glycosidase_sf"/>
</dbReference>
<feature type="domain" description="Alpha-L-rhamnosidase C-terminal" evidence="2">
    <location>
        <begin position="715"/>
        <end position="783"/>
    </location>
</feature>
<sequence length="817" mass="88446">MHHHCGLVGLLLAGAAFAASSLPAYRPATYNSSEGINVAVHDDTVLKLFSDGNTPAIVTLDYGADVEGYATFEVSGMTGNTSVFEMSYSETLALLDNYMADGPLTLAASMDTYRINQFNITNQTTYSNRLIQGGLRYQKLNLSSAGQLEISAVGFRPSVDNTPVSLLPGSFHCSDPVLNRIWDIGTRTVQLCEFPAETLPDFWLITDQGAFIDSLSPQPFAQAYAAALTAYELDFMVRPVSKGFGFTVLSDTLGNGIYLFVDVVNSYIAAHAGATELNSPALVSANLPSSVTLNEWHTVHSMVNSTQISIEIDGVSVLNFSQTSSFYGSFGLGASYTQAAYFTNVSFTAFGTQMYFSSLTNQSALADFALGTNPLPTSVDGSRRDRIAYGGDLEMAMRTSLASTNGLEYMNGSIALLGSFQELPGFFVPNAKVQLSPVASIIQANITGLIGYSFSLVSAMAEYYSHTGDVPFLQYWAPRVRQLFDWAHSQSLSNGLFNISDIALGGDWNYYDPSLAGVVTNFNLIYAYALKNWLPFMTDGGLNATMYKSRLQYLQDAVNANLWSDSLQAYYASDSHKNFISQAANSYAILSQTAASHSPHTPSTILSTMARELYIPAGALSFSNTSVAKGWAQKISPYACGYHLKAAFETNDSANALHLLHAVWGPMSDPTHTNYTGCTWEALSLDGTPGLGDTTSLCHAWGSGPTADLSRYVLGIQTVIPGFKQWKVVPQTLNLSWAQGVYPTPQGPIKVSWLFDSATDLLSMNVTAPVGTNGRMTLPTPLRKSVRTYEVSDDCIRMRNNSFDISGGKTFTFHQTS</sequence>
<organism evidence="3 4">
    <name type="scientific">Talaromyces proteolyticus</name>
    <dbReference type="NCBI Taxonomy" id="1131652"/>
    <lineage>
        <taxon>Eukaryota</taxon>
        <taxon>Fungi</taxon>
        <taxon>Dikarya</taxon>
        <taxon>Ascomycota</taxon>
        <taxon>Pezizomycotina</taxon>
        <taxon>Eurotiomycetes</taxon>
        <taxon>Eurotiomycetidae</taxon>
        <taxon>Eurotiales</taxon>
        <taxon>Trichocomaceae</taxon>
        <taxon>Talaromyces</taxon>
        <taxon>Talaromyces sect. Bacilispori</taxon>
    </lineage>
</organism>
<dbReference type="Gene3D" id="2.60.120.560">
    <property type="entry name" value="Exo-inulinase, domain 1"/>
    <property type="match status" value="1"/>
</dbReference>
<dbReference type="SUPFAM" id="SSF48208">
    <property type="entry name" value="Six-hairpin glycosidases"/>
    <property type="match status" value="1"/>
</dbReference>
<protein>
    <submittedName>
        <fullName evidence="3">Alpha-L-rhamnosidase C</fullName>
    </submittedName>
</protein>
<keyword evidence="4" id="KW-1185">Reference proteome</keyword>
<dbReference type="RefSeq" id="XP_046074911.1">
    <property type="nucleotide sequence ID" value="XM_046219886.1"/>
</dbReference>
<name>A0AAD4L0D2_9EURO</name>
<dbReference type="Proteomes" id="UP001201262">
    <property type="component" value="Unassembled WGS sequence"/>
</dbReference>
<evidence type="ECO:0000313" key="4">
    <source>
        <dbReference type="Proteomes" id="UP001201262"/>
    </source>
</evidence>
<dbReference type="PANTHER" id="PTHR34987">
    <property type="entry name" value="C, PUTATIVE (AFU_ORTHOLOGUE AFUA_3G02880)-RELATED"/>
    <property type="match status" value="1"/>
</dbReference>
<proteinExistence type="predicted"/>
<dbReference type="GO" id="GO:0003824">
    <property type="term" value="F:catalytic activity"/>
    <property type="evidence" value="ECO:0007669"/>
    <property type="project" value="UniProtKB-ARBA"/>
</dbReference>
<dbReference type="Pfam" id="PF17390">
    <property type="entry name" value="Bac_rhamnosid_C"/>
    <property type="match status" value="1"/>
</dbReference>
<keyword evidence="1" id="KW-0732">Signal</keyword>
<reference evidence="3" key="1">
    <citation type="submission" date="2021-12" db="EMBL/GenBank/DDBJ databases">
        <title>Convergent genome expansion in fungi linked to evolution of root-endophyte symbiosis.</title>
        <authorList>
            <consortium name="DOE Joint Genome Institute"/>
            <person name="Ke Y.-H."/>
            <person name="Bonito G."/>
            <person name="Liao H.-L."/>
            <person name="Looney B."/>
            <person name="Rojas-Flechas A."/>
            <person name="Nash J."/>
            <person name="Hameed K."/>
            <person name="Schadt C."/>
            <person name="Martin F."/>
            <person name="Crous P.W."/>
            <person name="Miettinen O."/>
            <person name="Magnuson J.K."/>
            <person name="Labbe J."/>
            <person name="Jacobson D."/>
            <person name="Doktycz M.J."/>
            <person name="Veneault-Fourrey C."/>
            <person name="Kuo A."/>
            <person name="Mondo S."/>
            <person name="Calhoun S."/>
            <person name="Riley R."/>
            <person name="Ohm R."/>
            <person name="LaButti K."/>
            <person name="Andreopoulos B."/>
            <person name="Pangilinan J."/>
            <person name="Nolan M."/>
            <person name="Tritt A."/>
            <person name="Clum A."/>
            <person name="Lipzen A."/>
            <person name="Daum C."/>
            <person name="Barry K."/>
            <person name="Grigoriev I.V."/>
            <person name="Vilgalys R."/>
        </authorList>
    </citation>
    <scope>NUCLEOTIDE SEQUENCE</scope>
    <source>
        <strain evidence="3">PMI_201</strain>
    </source>
</reference>
<feature type="chain" id="PRO_5041951590" evidence="1">
    <location>
        <begin position="19"/>
        <end position="817"/>
    </location>
</feature>
<evidence type="ECO:0000313" key="3">
    <source>
        <dbReference type="EMBL" id="KAH8701535.1"/>
    </source>
</evidence>
<feature type="signal peptide" evidence="1">
    <location>
        <begin position="1"/>
        <end position="18"/>
    </location>
</feature>
<evidence type="ECO:0000256" key="1">
    <source>
        <dbReference type="SAM" id="SignalP"/>
    </source>
</evidence>
<dbReference type="InterPro" id="IPR012341">
    <property type="entry name" value="6hp_glycosidase-like_sf"/>
</dbReference>
<dbReference type="EMBL" id="JAJTJA010000003">
    <property type="protein sequence ID" value="KAH8701535.1"/>
    <property type="molecule type" value="Genomic_DNA"/>
</dbReference>
<gene>
    <name evidence="3" type="ORF">BGW36DRAFT_423847</name>
</gene>
<dbReference type="Gene3D" id="1.50.10.10">
    <property type="match status" value="1"/>
</dbReference>
<dbReference type="GO" id="GO:0005975">
    <property type="term" value="P:carbohydrate metabolic process"/>
    <property type="evidence" value="ECO:0007669"/>
    <property type="project" value="InterPro"/>
</dbReference>
<dbReference type="Gene3D" id="2.60.420.10">
    <property type="entry name" value="Maltose phosphorylase, domain 3"/>
    <property type="match status" value="1"/>
</dbReference>
<dbReference type="PANTHER" id="PTHR34987:SF4">
    <property type="entry name" value="ALPHA-L-RHAMNOSIDASE C-TERMINAL DOMAIN-CONTAINING PROTEIN"/>
    <property type="match status" value="1"/>
</dbReference>
<dbReference type="GeneID" id="70250173"/>
<evidence type="ECO:0000259" key="2">
    <source>
        <dbReference type="Pfam" id="PF17390"/>
    </source>
</evidence>